<evidence type="ECO:0000313" key="5">
    <source>
        <dbReference type="EMBL" id="TQE93787.1"/>
    </source>
</evidence>
<dbReference type="InterPro" id="IPR050627">
    <property type="entry name" value="Nitroreductase/BluB"/>
</dbReference>
<dbReference type="CDD" id="cd02144">
    <property type="entry name" value="iodotyrosine_dehalogenase"/>
    <property type="match status" value="1"/>
</dbReference>
<dbReference type="FunCoup" id="A0A540VAH9">
    <property type="interactions" value="185"/>
</dbReference>
<sequence>MSAPQLIPLRDYREYPVEEMARRAAEFYAEMRRRRSVRHFSDRPVPRSIIEDCLRAAGTAPSGANMQPWHFAVVSDPAVKHEIRLAAEAEEREFYTRRAPQEWLDALQPFGTTPEKPYLEIAPYLIAIFARSYELVAQTQKIKHYYVTESVGIATGILITALHHAGLATLTHTPSPMHFLNRILQRPTNERPFLLLVVGYPASDARVPDIGKKSLDEIATFY</sequence>
<keyword evidence="6" id="KW-1185">Reference proteome</keyword>
<dbReference type="Proteomes" id="UP000317371">
    <property type="component" value="Unassembled WGS sequence"/>
</dbReference>
<dbReference type="EMBL" id="VIGC01000033">
    <property type="protein sequence ID" value="TQE93787.1"/>
    <property type="molecule type" value="Genomic_DNA"/>
</dbReference>
<evidence type="ECO:0000256" key="2">
    <source>
        <dbReference type="ARBA" id="ARBA00022643"/>
    </source>
</evidence>
<name>A0A540VAH9_9CHLR</name>
<dbReference type="Pfam" id="PF00881">
    <property type="entry name" value="Nitroreductase"/>
    <property type="match status" value="1"/>
</dbReference>
<proteinExistence type="predicted"/>
<gene>
    <name evidence="5" type="ORF">FKZ61_19960</name>
</gene>
<evidence type="ECO:0000313" key="6">
    <source>
        <dbReference type="Proteomes" id="UP000317371"/>
    </source>
</evidence>
<dbReference type="RefSeq" id="WP_141611927.1">
    <property type="nucleotide sequence ID" value="NZ_VIGC02000033.1"/>
</dbReference>
<accession>A0A540VAH9</accession>
<dbReference type="PANTHER" id="PTHR23026:SF90">
    <property type="entry name" value="IODOTYROSINE DEIODINASE 1"/>
    <property type="match status" value="1"/>
</dbReference>
<dbReference type="GO" id="GO:0016491">
    <property type="term" value="F:oxidoreductase activity"/>
    <property type="evidence" value="ECO:0007669"/>
    <property type="project" value="UniProtKB-KW"/>
</dbReference>
<dbReference type="Gene3D" id="3.40.109.10">
    <property type="entry name" value="NADH Oxidase"/>
    <property type="match status" value="1"/>
</dbReference>
<dbReference type="InParanoid" id="A0A540VAH9"/>
<dbReference type="OrthoDB" id="9783470at2"/>
<evidence type="ECO:0000256" key="1">
    <source>
        <dbReference type="ARBA" id="ARBA00022630"/>
    </source>
</evidence>
<organism evidence="5 6">
    <name type="scientific">Litorilinea aerophila</name>
    <dbReference type="NCBI Taxonomy" id="1204385"/>
    <lineage>
        <taxon>Bacteria</taxon>
        <taxon>Bacillati</taxon>
        <taxon>Chloroflexota</taxon>
        <taxon>Caldilineae</taxon>
        <taxon>Caldilineales</taxon>
        <taxon>Caldilineaceae</taxon>
        <taxon>Litorilinea</taxon>
    </lineage>
</organism>
<keyword evidence="2" id="KW-0288">FMN</keyword>
<evidence type="ECO:0000259" key="4">
    <source>
        <dbReference type="Pfam" id="PF00881"/>
    </source>
</evidence>
<protein>
    <submittedName>
        <fullName evidence="5">Nitroreductase family protein</fullName>
    </submittedName>
</protein>
<reference evidence="5 6" key="1">
    <citation type="submission" date="2019-06" db="EMBL/GenBank/DDBJ databases">
        <title>Genome sequence of Litorilinea aerophila BAA-2444.</title>
        <authorList>
            <person name="Maclea K.S."/>
            <person name="Maurais E.G."/>
            <person name="Iannazzi L.C."/>
        </authorList>
    </citation>
    <scope>NUCLEOTIDE SEQUENCE [LARGE SCALE GENOMIC DNA]</scope>
    <source>
        <strain evidence="5 6">ATCC BAA-2444</strain>
    </source>
</reference>
<dbReference type="InterPro" id="IPR000415">
    <property type="entry name" value="Nitroreductase-like"/>
</dbReference>
<dbReference type="InterPro" id="IPR029479">
    <property type="entry name" value="Nitroreductase"/>
</dbReference>
<keyword evidence="1" id="KW-0285">Flavoprotein</keyword>
<keyword evidence="3" id="KW-0560">Oxidoreductase</keyword>
<evidence type="ECO:0000256" key="3">
    <source>
        <dbReference type="ARBA" id="ARBA00023002"/>
    </source>
</evidence>
<feature type="domain" description="Nitroreductase" evidence="4">
    <location>
        <begin position="32"/>
        <end position="200"/>
    </location>
</feature>
<dbReference type="AlphaFoldDB" id="A0A540VAH9"/>
<dbReference type="SUPFAM" id="SSF55469">
    <property type="entry name" value="FMN-dependent nitroreductase-like"/>
    <property type="match status" value="1"/>
</dbReference>
<comment type="caution">
    <text evidence="5">The sequence shown here is derived from an EMBL/GenBank/DDBJ whole genome shotgun (WGS) entry which is preliminary data.</text>
</comment>
<dbReference type="PANTHER" id="PTHR23026">
    <property type="entry name" value="NADPH NITROREDUCTASE"/>
    <property type="match status" value="1"/>
</dbReference>